<dbReference type="InterPro" id="IPR010330">
    <property type="entry name" value="CoiA_nuc"/>
</dbReference>
<organism evidence="2 3">
    <name type="scientific">Desulfoprunum benzoelyticum</name>
    <dbReference type="NCBI Taxonomy" id="1506996"/>
    <lineage>
        <taxon>Bacteria</taxon>
        <taxon>Pseudomonadati</taxon>
        <taxon>Thermodesulfobacteriota</taxon>
        <taxon>Desulfobulbia</taxon>
        <taxon>Desulfobulbales</taxon>
        <taxon>Desulfobulbaceae</taxon>
        <taxon>Desulfoprunum</taxon>
    </lineage>
</organism>
<reference evidence="2 3" key="1">
    <citation type="submission" date="2020-08" db="EMBL/GenBank/DDBJ databases">
        <title>Genomic Encyclopedia of Type Strains, Phase IV (KMG-IV): sequencing the most valuable type-strain genomes for metagenomic binning, comparative biology and taxonomic classification.</title>
        <authorList>
            <person name="Goeker M."/>
        </authorList>
    </citation>
    <scope>NUCLEOTIDE SEQUENCE [LARGE SCALE GENOMIC DNA]</scope>
    <source>
        <strain evidence="2 3">DSM 28570</strain>
    </source>
</reference>
<dbReference type="Pfam" id="PF06054">
    <property type="entry name" value="CoiA_nuc"/>
    <property type="match status" value="1"/>
</dbReference>
<sequence length="293" mass="33827">MSSKSEKSKHDLIQAEIFAACNDLGFHATQEHKGKGWRTDVFAVKDSKKFAFEIQISPQSLKKTLERQDKYLRDGVVGCWLFEKSPSKLSDERPDLPLFHVTEQINPFSVSLSGRKELCIHDFLEQFISGNIKFCNVVRTTPEQKVKLVFYEMECWKCKAMNHLYYIETNFRSACNAVIHSYETLWCSDKNVHRPEIIALAREFVETEQGKNLKLGEIKRRFSKTVQDSYLSFGCYKCDSIFGDWYVMEAELEAGYGYGQVATIERSVKLDENIELSIPHWCYPGESPFCDAS</sequence>
<name>A0A840V6Z4_9BACT</name>
<dbReference type="EMBL" id="JACHEO010000028">
    <property type="protein sequence ID" value="MBB5349519.1"/>
    <property type="molecule type" value="Genomic_DNA"/>
</dbReference>
<gene>
    <name evidence="2" type="ORF">HNQ81_003275</name>
</gene>
<dbReference type="Proteomes" id="UP000539642">
    <property type="component" value="Unassembled WGS sequence"/>
</dbReference>
<accession>A0A840V6Z4</accession>
<evidence type="ECO:0000313" key="2">
    <source>
        <dbReference type="EMBL" id="MBB5349519.1"/>
    </source>
</evidence>
<comment type="caution">
    <text evidence="2">The sequence shown here is derived from an EMBL/GenBank/DDBJ whole genome shotgun (WGS) entry which is preliminary data.</text>
</comment>
<evidence type="ECO:0000313" key="3">
    <source>
        <dbReference type="Proteomes" id="UP000539642"/>
    </source>
</evidence>
<dbReference type="RefSeq" id="WP_183352306.1">
    <property type="nucleotide sequence ID" value="NZ_JACHEO010000028.1"/>
</dbReference>
<protein>
    <recommendedName>
        <fullName evidence="1">Competence protein CoiA nuclease-like domain-containing protein</fullName>
    </recommendedName>
</protein>
<dbReference type="AlphaFoldDB" id="A0A840V6Z4"/>
<proteinExistence type="predicted"/>
<feature type="domain" description="Competence protein CoiA nuclease-like" evidence="1">
    <location>
        <begin position="38"/>
        <end position="87"/>
    </location>
</feature>
<evidence type="ECO:0000259" key="1">
    <source>
        <dbReference type="Pfam" id="PF06054"/>
    </source>
</evidence>
<keyword evidence="3" id="KW-1185">Reference proteome</keyword>